<dbReference type="SUPFAM" id="SSF52058">
    <property type="entry name" value="L domain-like"/>
    <property type="match status" value="1"/>
</dbReference>
<dbReference type="InterPro" id="IPR026906">
    <property type="entry name" value="LRR_5"/>
</dbReference>
<evidence type="ECO:0000313" key="1">
    <source>
        <dbReference type="EMBL" id="MBC5786517.1"/>
    </source>
</evidence>
<reference evidence="1 2" key="1">
    <citation type="submission" date="2020-08" db="EMBL/GenBank/DDBJ databases">
        <title>Genome public.</title>
        <authorList>
            <person name="Liu C."/>
            <person name="Sun Q."/>
        </authorList>
    </citation>
    <scope>NUCLEOTIDE SEQUENCE [LARGE SCALE GENOMIC DNA]</scope>
    <source>
        <strain evidence="1 2">NSJ-27</strain>
    </source>
</reference>
<dbReference type="Proteomes" id="UP000649151">
    <property type="component" value="Unassembled WGS sequence"/>
</dbReference>
<dbReference type="RefSeq" id="WP_069988146.1">
    <property type="nucleotide sequence ID" value="NZ_JACOQK010000001.1"/>
</dbReference>
<gene>
    <name evidence="1" type="ORF">H8Z77_00535</name>
</gene>
<organism evidence="1 2">
    <name type="scientific">Clostridium facile</name>
    <dbReference type="NCBI Taxonomy" id="2763035"/>
    <lineage>
        <taxon>Bacteria</taxon>
        <taxon>Bacillati</taxon>
        <taxon>Bacillota</taxon>
        <taxon>Clostridia</taxon>
        <taxon>Eubacteriales</taxon>
        <taxon>Clostridiaceae</taxon>
        <taxon>Clostridium</taxon>
    </lineage>
</organism>
<proteinExistence type="predicted"/>
<evidence type="ECO:0000313" key="2">
    <source>
        <dbReference type="Proteomes" id="UP000649151"/>
    </source>
</evidence>
<dbReference type="PANTHER" id="PTHR45661:SF3">
    <property type="entry name" value="IG-LIKE DOMAIN-CONTAINING PROTEIN"/>
    <property type="match status" value="1"/>
</dbReference>
<dbReference type="EMBL" id="JACOQK010000001">
    <property type="protein sequence ID" value="MBC5786517.1"/>
    <property type="molecule type" value="Genomic_DNA"/>
</dbReference>
<dbReference type="PANTHER" id="PTHR45661">
    <property type="entry name" value="SURFACE ANTIGEN"/>
    <property type="match status" value="1"/>
</dbReference>
<keyword evidence="2" id="KW-1185">Reference proteome</keyword>
<comment type="caution">
    <text evidence="1">The sequence shown here is derived from an EMBL/GenBank/DDBJ whole genome shotgun (WGS) entry which is preliminary data.</text>
</comment>
<protein>
    <submittedName>
        <fullName evidence="1">Leucine-rich repeat domain-containing protein</fullName>
    </submittedName>
</protein>
<accession>A0ABR7IN21</accession>
<sequence length="332" mass="37878">MKQSSMGMTIYYSVQQGTVTIHQCLTDQTDIVLPNQIQGMPVTKIGAYAFSSPEGLSKATGELQLIQLSGELGFQESALPLCGKNLTSIQLPETITQIGDYAFFNCINLQYVSMPGNMQEIGGGAFQNCESLTTIELTNINGQETCLKSIITDIQHEVDVLLHYNNGMYGVPRQAKLTFPQYFEETIENAPARIFEWFARGSGYRYRQCFLDGSINYREYDSLLPVAKAEDNEKTVAKIAMERIRYPYQLSESAQEQYMQYLKEHNRFICQLAIQNDWAECIEFMVQNHLMGPEDVDYAITLANKSQRGEILSFLMDYRHTHFQKQEKSFEL</sequence>
<dbReference type="InterPro" id="IPR053139">
    <property type="entry name" value="Surface_bspA-like"/>
</dbReference>
<name>A0ABR7IN21_9CLOT</name>
<dbReference type="InterPro" id="IPR032675">
    <property type="entry name" value="LRR_dom_sf"/>
</dbReference>
<dbReference type="Gene3D" id="3.80.10.10">
    <property type="entry name" value="Ribonuclease Inhibitor"/>
    <property type="match status" value="1"/>
</dbReference>
<dbReference type="Pfam" id="PF13306">
    <property type="entry name" value="LRR_5"/>
    <property type="match status" value="1"/>
</dbReference>